<organism evidence="1 2">
    <name type="scientific">Bergeyella porcorum</name>
    <dbReference type="NCBI Taxonomy" id="1735111"/>
    <lineage>
        <taxon>Bacteria</taxon>
        <taxon>Pseudomonadati</taxon>
        <taxon>Bacteroidota</taxon>
        <taxon>Flavobacteriia</taxon>
        <taxon>Flavobacteriales</taxon>
        <taxon>Weeksellaceae</taxon>
        <taxon>Bergeyella</taxon>
    </lineage>
</organism>
<dbReference type="Proteomes" id="UP001432059">
    <property type="component" value="Chromosome"/>
</dbReference>
<dbReference type="RefSeq" id="WP_327985270.1">
    <property type="nucleotide sequence ID" value="NZ_CP136426.1"/>
</dbReference>
<keyword evidence="2" id="KW-1185">Reference proteome</keyword>
<sequence length="47" mass="5202">MNQITINTSQNVNLELKVASVGERIAAFFMDVLIKDSLSCLCLLVVF</sequence>
<evidence type="ECO:0000313" key="1">
    <source>
        <dbReference type="EMBL" id="WOC51681.1"/>
    </source>
</evidence>
<accession>A0AAU0F2W3</accession>
<evidence type="ECO:0000313" key="2">
    <source>
        <dbReference type="Proteomes" id="UP001432059"/>
    </source>
</evidence>
<dbReference type="EMBL" id="CP136426">
    <property type="protein sequence ID" value="WOC51681.1"/>
    <property type="molecule type" value="Genomic_DNA"/>
</dbReference>
<reference evidence="1" key="1">
    <citation type="submission" date="2023-10" db="EMBL/GenBank/DDBJ databases">
        <title>Characterization and whole genome sequencing of a novel strain of Bergeyella porcorum QD2021 isolated from pig.</title>
        <authorList>
            <person name="Liu G."/>
            <person name="Chen C."/>
            <person name="Han X."/>
        </authorList>
    </citation>
    <scope>NUCLEOTIDE SEQUENCE</scope>
    <source>
        <strain evidence="1">QD2021</strain>
    </source>
</reference>
<protein>
    <submittedName>
        <fullName evidence="1">Uncharacterized protein</fullName>
    </submittedName>
</protein>
<dbReference type="KEGG" id="bpor:BPO_1034"/>
<dbReference type="AlphaFoldDB" id="A0AAU0F2W3"/>
<gene>
    <name evidence="1" type="ORF">BPO_1034</name>
</gene>
<name>A0AAU0F2W3_9FLAO</name>
<proteinExistence type="predicted"/>